<feature type="region of interest" description="Disordered" evidence="3">
    <location>
        <begin position="340"/>
        <end position="526"/>
    </location>
</feature>
<feature type="compositionally biased region" description="Low complexity" evidence="3">
    <location>
        <begin position="347"/>
        <end position="360"/>
    </location>
</feature>
<dbReference type="PANTHER" id="PTHR48025:SF1">
    <property type="entry name" value="RRM DOMAIN-CONTAINING PROTEIN"/>
    <property type="match status" value="1"/>
</dbReference>
<organism>
    <name type="scientific">Ixodes scapularis</name>
    <name type="common">Black-legged tick</name>
    <name type="synonym">Deer tick</name>
    <dbReference type="NCBI Taxonomy" id="6945"/>
    <lineage>
        <taxon>Eukaryota</taxon>
        <taxon>Metazoa</taxon>
        <taxon>Ecdysozoa</taxon>
        <taxon>Arthropoda</taxon>
        <taxon>Chelicerata</taxon>
        <taxon>Arachnida</taxon>
        <taxon>Acari</taxon>
        <taxon>Parasitiformes</taxon>
        <taxon>Ixodida</taxon>
        <taxon>Ixodoidea</taxon>
        <taxon>Ixodidae</taxon>
        <taxon>Ixodinae</taxon>
        <taxon>Ixodes</taxon>
    </lineage>
</organism>
<dbReference type="InterPro" id="IPR000504">
    <property type="entry name" value="RRM_dom"/>
</dbReference>
<dbReference type="SMART" id="SM00360">
    <property type="entry name" value="RRM"/>
    <property type="match status" value="2"/>
</dbReference>
<keyword evidence="8" id="KW-1267">Proteomics identification</keyword>
<dbReference type="InterPro" id="IPR012677">
    <property type="entry name" value="Nucleotide-bd_a/b_plait_sf"/>
</dbReference>
<dbReference type="Proteomes" id="UP000001555">
    <property type="component" value="Unassembled WGS sequence"/>
</dbReference>
<dbReference type="PANTHER" id="PTHR48025">
    <property type="entry name" value="OS02G0815200 PROTEIN"/>
    <property type="match status" value="1"/>
</dbReference>
<dbReference type="EnsemblMetazoa" id="ISCW015302-RA">
    <property type="protein sequence ID" value="ISCW015302-PA"/>
    <property type="gene ID" value="ISCW015302"/>
</dbReference>
<dbReference type="PROSITE" id="PS50102">
    <property type="entry name" value="RRM"/>
    <property type="match status" value="2"/>
</dbReference>
<feature type="compositionally biased region" description="Polar residues" evidence="3">
    <location>
        <begin position="392"/>
        <end position="405"/>
    </location>
</feature>
<accession>B7QMM8</accession>
<protein>
    <submittedName>
        <fullName evidence="5 6">Raver1, putative</fullName>
    </submittedName>
</protein>
<dbReference type="VEuPathDB" id="VectorBase:ISCW015302"/>
<dbReference type="AlphaFoldDB" id="B7QMM8"/>
<evidence type="ECO:0000256" key="1">
    <source>
        <dbReference type="ARBA" id="ARBA00022884"/>
    </source>
</evidence>
<dbReference type="STRING" id="6945.B7QMM8"/>
<feature type="compositionally biased region" description="Polar residues" evidence="3">
    <location>
        <begin position="439"/>
        <end position="468"/>
    </location>
</feature>
<dbReference type="InterPro" id="IPR035979">
    <property type="entry name" value="RBD_domain_sf"/>
</dbReference>
<dbReference type="Pfam" id="PF00076">
    <property type="entry name" value="RRM_1"/>
    <property type="match status" value="2"/>
</dbReference>
<dbReference type="InParanoid" id="B7QMM8"/>
<evidence type="ECO:0000256" key="3">
    <source>
        <dbReference type="SAM" id="MobiDB-lite"/>
    </source>
</evidence>
<evidence type="ECO:0000259" key="4">
    <source>
        <dbReference type="PROSITE" id="PS50102"/>
    </source>
</evidence>
<dbReference type="InterPro" id="IPR050502">
    <property type="entry name" value="Euk_RNA-bind_prot"/>
</dbReference>
<dbReference type="CDD" id="cd12389">
    <property type="entry name" value="RRM2_RAVER"/>
    <property type="match status" value="1"/>
</dbReference>
<feature type="compositionally biased region" description="Polar residues" evidence="3">
    <location>
        <begin position="476"/>
        <end position="491"/>
    </location>
</feature>
<name>B7QMM8_IXOSC</name>
<dbReference type="VEuPathDB" id="VectorBase:ISCI015302"/>
<evidence type="ECO:0007829" key="8">
    <source>
        <dbReference type="PeptideAtlas" id="B7QMM8"/>
    </source>
</evidence>
<dbReference type="HOGENOM" id="CLU_016492_1_0_1"/>
<proteinExistence type="evidence at protein level"/>
<keyword evidence="7" id="KW-1185">Reference proteome</keyword>
<dbReference type="SUPFAM" id="SSF54928">
    <property type="entry name" value="RNA-binding domain, RBD"/>
    <property type="match status" value="2"/>
</dbReference>
<feature type="compositionally biased region" description="Basic and acidic residues" evidence="3">
    <location>
        <begin position="364"/>
        <end position="385"/>
    </location>
</feature>
<evidence type="ECO:0000313" key="7">
    <source>
        <dbReference type="Proteomes" id="UP000001555"/>
    </source>
</evidence>
<gene>
    <name evidence="5" type="ORF">IscW_ISCW015302</name>
</gene>
<evidence type="ECO:0000313" key="6">
    <source>
        <dbReference type="EnsemblMetazoa" id="ISCW015302-PA"/>
    </source>
</evidence>
<evidence type="ECO:0000313" key="5">
    <source>
        <dbReference type="EMBL" id="EEC20100.1"/>
    </source>
</evidence>
<dbReference type="EMBL" id="ABJB010549007">
    <property type="status" value="NOT_ANNOTATED_CDS"/>
    <property type="molecule type" value="Genomic_DNA"/>
</dbReference>
<evidence type="ECO:0000256" key="2">
    <source>
        <dbReference type="PROSITE-ProRule" id="PRU00176"/>
    </source>
</evidence>
<dbReference type="EMBL" id="DS972266">
    <property type="protein sequence ID" value="EEC20100.1"/>
    <property type="molecule type" value="Genomic_DNA"/>
</dbReference>
<feature type="domain" description="RRM" evidence="4">
    <location>
        <begin position="67"/>
        <end position="145"/>
    </location>
</feature>
<keyword evidence="1 2" id="KW-0694">RNA-binding</keyword>
<feature type="compositionally biased region" description="Low complexity" evidence="3">
    <location>
        <begin position="415"/>
        <end position="438"/>
    </location>
</feature>
<reference evidence="6" key="2">
    <citation type="submission" date="2020-05" db="UniProtKB">
        <authorList>
            <consortium name="EnsemblMetazoa"/>
        </authorList>
    </citation>
    <scope>IDENTIFICATION</scope>
    <source>
        <strain evidence="6">wikel</strain>
    </source>
</reference>
<feature type="compositionally biased region" description="Basic and acidic residues" evidence="3">
    <location>
        <begin position="492"/>
        <end position="502"/>
    </location>
</feature>
<dbReference type="OrthoDB" id="639027at2759"/>
<dbReference type="VEuPathDB" id="VectorBase:ISCP_001197"/>
<sequence>MTTAADIIDFFQQTGTLVKKVEINRRTHIARMKVDSSYEFDPLIRPWNFPRTLLGTDAKLKMGSSDSFLCVTNLPTNWSVKQFQELCEKFGPVVRCFLIYHHATDESLGFGLVEYCSRAVACQAKNLLHKKQVQQGEIHCDWLEHNLVNYADLYPRCLYVGNLPTTFCDIYAFRQLFTTVASPTYCQLSIVNGVPQGFGVVEFRLHEDARKTKELLHGHCLNGNRLNILFTSPGVSAYKLYNRIIEEQVSPSLIEEQAKKMEKNGALSTPQLSPALLAQFSVVQNSKVAKTFQKAINLKGKGKNASQVSTTAASNHALIALQNFFNQQICTQQALGQMALGLPAPPSDSSYDSSQQPQQSGNDGDTKGKAEENGAPGEERKRKNEPVYQPQCPLNYSTMDNSSKHPSWAFEGACQQQQQQQQQRQGAGGYPQQQQQQQSVEASNEAINMSSESRDQQSPQGASCSWQSAWAGGQNPGEQSGQPIMGQGSSYDKQESEMSPSDRKRKVHQLMPSPEPSPEHGYIGQHSQALGGHYADSYFRYKKMKVGT</sequence>
<dbReference type="CDD" id="cd12390">
    <property type="entry name" value="RRM3_RAVER"/>
    <property type="match status" value="1"/>
</dbReference>
<dbReference type="PaxDb" id="6945-B7QMM8"/>
<feature type="domain" description="RRM" evidence="4">
    <location>
        <begin position="156"/>
        <end position="233"/>
    </location>
</feature>
<dbReference type="GO" id="GO:0003723">
    <property type="term" value="F:RNA binding"/>
    <property type="evidence" value="ECO:0000318"/>
    <property type="project" value="GO_Central"/>
</dbReference>
<reference evidence="5 7" key="1">
    <citation type="submission" date="2008-03" db="EMBL/GenBank/DDBJ databases">
        <title>Annotation of Ixodes scapularis.</title>
        <authorList>
            <consortium name="Ixodes scapularis Genome Project Consortium"/>
            <person name="Caler E."/>
            <person name="Hannick L.I."/>
            <person name="Bidwell S."/>
            <person name="Joardar V."/>
            <person name="Thiagarajan M."/>
            <person name="Amedeo P."/>
            <person name="Galinsky K.J."/>
            <person name="Schobel S."/>
            <person name="Inman J."/>
            <person name="Hostetler J."/>
            <person name="Miller J."/>
            <person name="Hammond M."/>
            <person name="Megy K."/>
            <person name="Lawson D."/>
            <person name="Kodira C."/>
            <person name="Sutton G."/>
            <person name="Meyer J."/>
            <person name="Hill C.A."/>
            <person name="Birren B."/>
            <person name="Nene V."/>
            <person name="Collins F."/>
            <person name="Alarcon-Chaidez F."/>
            <person name="Wikel S."/>
            <person name="Strausberg R."/>
        </authorList>
    </citation>
    <scope>NUCLEOTIDE SEQUENCE [LARGE SCALE GENOMIC DNA]</scope>
    <source>
        <strain evidence="7">Wikel</strain>
        <strain evidence="5">Wikel colony</strain>
    </source>
</reference>
<dbReference type="Gene3D" id="3.30.70.330">
    <property type="match status" value="3"/>
</dbReference>